<dbReference type="AlphaFoldDB" id="A0A6V7DR15"/>
<protein>
    <submittedName>
        <fullName evidence="1">Uncharacterized protein</fullName>
    </submittedName>
</protein>
<organism evidence="1 2">
    <name type="scientific">Xanthomonas hortorum pv. vitians</name>
    <dbReference type="NCBI Taxonomy" id="83224"/>
    <lineage>
        <taxon>Bacteria</taxon>
        <taxon>Pseudomonadati</taxon>
        <taxon>Pseudomonadota</taxon>
        <taxon>Gammaproteobacteria</taxon>
        <taxon>Lysobacterales</taxon>
        <taxon>Lysobacteraceae</taxon>
        <taxon>Xanthomonas</taxon>
    </lineage>
</organism>
<dbReference type="EMBL" id="LR828257">
    <property type="protein sequence ID" value="CAD0339021.1"/>
    <property type="molecule type" value="Genomic_DNA"/>
</dbReference>
<gene>
    <name evidence="1" type="ORF">CFBP498_26330</name>
</gene>
<sequence length="105" mass="11507">MDGRARRIGGGDAMSNRPLEAFFPTGHAGQTLALMICTDWIWAGLYDGKVTPSLDGCAVAPRLRARTTARHLCIGSDTFALAPRVLLRATRWLRQHGVHVQEPRA</sequence>
<dbReference type="Proteomes" id="UP000515406">
    <property type="component" value="Chromosome"/>
</dbReference>
<proteinExistence type="predicted"/>
<keyword evidence="2" id="KW-1185">Reference proteome</keyword>
<evidence type="ECO:0000313" key="1">
    <source>
        <dbReference type="EMBL" id="CAD0339021.1"/>
    </source>
</evidence>
<reference evidence="1 2" key="1">
    <citation type="submission" date="2020-07" db="EMBL/GenBank/DDBJ databases">
        <authorList>
            <person name="Pothier F. J."/>
        </authorList>
    </citation>
    <scope>NUCLEOTIDE SEQUENCE [LARGE SCALE GENOMIC DNA]</scope>
    <source>
        <strain evidence="1 2">CFBP 498</strain>
    </source>
</reference>
<dbReference type="EMBL" id="LR828257">
    <property type="protein sequence ID" value="CAD0339012.1"/>
    <property type="molecule type" value="Genomic_DNA"/>
</dbReference>
<accession>A0A6V7DR15</accession>
<name>A0A6V7DR15_9XANT</name>
<evidence type="ECO:0000313" key="2">
    <source>
        <dbReference type="Proteomes" id="UP000515406"/>
    </source>
</evidence>